<sequence>MLLNDKSHAYLFSGNDEKAKNQAIEFLMSRFLEKNWRHSPDFFKVASDPITIDDVRALKIRASQSPVAGLYNVFLIESIENLSRDAAPALLKLLEEPSQRCVIIATTANARAVLPTIKSRLSTFRFWNKSALEKDYGKDDFGAALQKSLARAEAGARTSPTQDNISKFEKTLEIYKIINDPTANKRLLGEYLNLI</sequence>
<dbReference type="InterPro" id="IPR050238">
    <property type="entry name" value="DNA_Rep/Repair_Clamp_Loader"/>
</dbReference>
<dbReference type="AlphaFoldDB" id="A0A0G1ILG1"/>
<evidence type="ECO:0000313" key="1">
    <source>
        <dbReference type="EMBL" id="KKT59738.1"/>
    </source>
</evidence>
<reference evidence="1 2" key="1">
    <citation type="journal article" date="2015" name="Nature">
        <title>rRNA introns, odd ribosomes, and small enigmatic genomes across a large radiation of phyla.</title>
        <authorList>
            <person name="Brown C.T."/>
            <person name="Hug L.A."/>
            <person name="Thomas B.C."/>
            <person name="Sharon I."/>
            <person name="Castelle C.J."/>
            <person name="Singh A."/>
            <person name="Wilkins M.J."/>
            <person name="Williams K.H."/>
            <person name="Banfield J.F."/>
        </authorList>
    </citation>
    <scope>NUCLEOTIDE SEQUENCE [LARGE SCALE GENOMIC DNA]</scope>
</reference>
<protein>
    <submittedName>
        <fullName evidence="1">Polymerase III, subunit gamma and tau protein</fullName>
    </submittedName>
</protein>
<name>A0A0G1ILG1_9BACT</name>
<evidence type="ECO:0000313" key="2">
    <source>
        <dbReference type="Proteomes" id="UP000034087"/>
    </source>
</evidence>
<dbReference type="Gene3D" id="3.40.50.300">
    <property type="entry name" value="P-loop containing nucleotide triphosphate hydrolases"/>
    <property type="match status" value="1"/>
</dbReference>
<dbReference type="PANTHER" id="PTHR11669">
    <property type="entry name" value="REPLICATION FACTOR C / DNA POLYMERASE III GAMMA-TAU SUBUNIT"/>
    <property type="match status" value="1"/>
</dbReference>
<dbReference type="Pfam" id="PF13177">
    <property type="entry name" value="DNA_pol3_delta2"/>
    <property type="match status" value="1"/>
</dbReference>
<dbReference type="EMBL" id="LCIR01000008">
    <property type="protein sequence ID" value="KKT59738.1"/>
    <property type="molecule type" value="Genomic_DNA"/>
</dbReference>
<accession>A0A0G1ILG1</accession>
<dbReference type="SUPFAM" id="SSF52540">
    <property type="entry name" value="P-loop containing nucleoside triphosphate hydrolases"/>
    <property type="match status" value="1"/>
</dbReference>
<organism evidence="1 2">
    <name type="scientific">Candidatus Giovannonibacteria bacterium GW2011_GWA1_44_25</name>
    <dbReference type="NCBI Taxonomy" id="1618645"/>
    <lineage>
        <taxon>Bacteria</taxon>
        <taxon>Candidatus Giovannoniibacteriota</taxon>
    </lineage>
</organism>
<comment type="caution">
    <text evidence="1">The sequence shown here is derived from an EMBL/GenBank/DDBJ whole genome shotgun (WGS) entry which is preliminary data.</text>
</comment>
<gene>
    <name evidence="1" type="ORF">UW53_C0008G0021</name>
</gene>
<dbReference type="Proteomes" id="UP000034087">
    <property type="component" value="Unassembled WGS sequence"/>
</dbReference>
<dbReference type="GO" id="GO:0006261">
    <property type="term" value="P:DNA-templated DNA replication"/>
    <property type="evidence" value="ECO:0007669"/>
    <property type="project" value="TreeGrafter"/>
</dbReference>
<proteinExistence type="predicted"/>
<dbReference type="PANTHER" id="PTHR11669:SF8">
    <property type="entry name" value="DNA POLYMERASE III SUBUNIT DELTA"/>
    <property type="match status" value="1"/>
</dbReference>
<dbReference type="InterPro" id="IPR027417">
    <property type="entry name" value="P-loop_NTPase"/>
</dbReference>